<gene>
    <name evidence="1" type="ORF">MICPUCDRAFT_52623</name>
</gene>
<reference evidence="1 2" key="1">
    <citation type="journal article" date="2009" name="Science">
        <title>Green evolution and dynamic adaptations revealed by genomes of the marine picoeukaryotes Micromonas.</title>
        <authorList>
            <person name="Worden A.Z."/>
            <person name="Lee J.H."/>
            <person name="Mock T."/>
            <person name="Rouze P."/>
            <person name="Simmons M.P."/>
            <person name="Aerts A.L."/>
            <person name="Allen A.E."/>
            <person name="Cuvelier M.L."/>
            <person name="Derelle E."/>
            <person name="Everett M.V."/>
            <person name="Foulon E."/>
            <person name="Grimwood J."/>
            <person name="Gundlach H."/>
            <person name="Henrissat B."/>
            <person name="Napoli C."/>
            <person name="McDonald S.M."/>
            <person name="Parker M.S."/>
            <person name="Rombauts S."/>
            <person name="Salamov A."/>
            <person name="Von Dassow P."/>
            <person name="Badger J.H."/>
            <person name="Coutinho P.M."/>
            <person name="Demir E."/>
            <person name="Dubchak I."/>
            <person name="Gentemann C."/>
            <person name="Eikrem W."/>
            <person name="Gready J.E."/>
            <person name="John U."/>
            <person name="Lanier W."/>
            <person name="Lindquist E.A."/>
            <person name="Lucas S."/>
            <person name="Mayer K.F."/>
            <person name="Moreau H."/>
            <person name="Not F."/>
            <person name="Otillar R."/>
            <person name="Panaud O."/>
            <person name="Pangilinan J."/>
            <person name="Paulsen I."/>
            <person name="Piegu B."/>
            <person name="Poliakov A."/>
            <person name="Robbens S."/>
            <person name="Schmutz J."/>
            <person name="Toulza E."/>
            <person name="Wyss T."/>
            <person name="Zelensky A."/>
            <person name="Zhou K."/>
            <person name="Armbrust E.V."/>
            <person name="Bhattacharya D."/>
            <person name="Goodenough U.W."/>
            <person name="Van de Peer Y."/>
            <person name="Grigoriev I.V."/>
        </authorList>
    </citation>
    <scope>NUCLEOTIDE SEQUENCE [LARGE SCALE GENOMIC DNA]</scope>
    <source>
        <strain evidence="1 2">CCMP1545</strain>
    </source>
</reference>
<sequence length="250" mass="28090">MASDAVQAAIENERLLRKRYMSESETNLGPALFEAMRRLYSMPELPANPYFFVATQLTAHSSHGNDSVWEWDDEEVYWMLEDVELVDGNAHCCKLVRWGDAWGLPHVLRGADREGLTDMRALLSKFPRALFPGGDPQPDPRNPDSVFTVMTSLQEGCLHHRRWQGAPSRIGLRHDVLVDAPDMVSAVQTFADHIVDTVERVVEASEANSTKGVLLTPSSPSENWTWAAQARSSIPHRSPYDRVRVVNVDP</sequence>
<accession>C1N4N3</accession>
<keyword evidence="2" id="KW-1185">Reference proteome</keyword>
<dbReference type="Proteomes" id="UP000001876">
    <property type="component" value="Unassembled WGS sequence"/>
</dbReference>
<evidence type="ECO:0000313" key="1">
    <source>
        <dbReference type="EMBL" id="EEH52967.1"/>
    </source>
</evidence>
<dbReference type="EMBL" id="GG663747">
    <property type="protein sequence ID" value="EEH52967.1"/>
    <property type="molecule type" value="Genomic_DNA"/>
</dbReference>
<name>C1N4N3_MICPC</name>
<dbReference type="OrthoDB" id="542946at2759"/>
<dbReference type="AlphaFoldDB" id="C1N4N3"/>
<protein>
    <submittedName>
        <fullName evidence="1">Predicted protein</fullName>
    </submittedName>
</protein>
<evidence type="ECO:0000313" key="2">
    <source>
        <dbReference type="Proteomes" id="UP000001876"/>
    </source>
</evidence>
<dbReference type="GeneID" id="9688468"/>
<organism evidence="2">
    <name type="scientific">Micromonas pusilla (strain CCMP1545)</name>
    <name type="common">Picoplanktonic green alga</name>
    <dbReference type="NCBI Taxonomy" id="564608"/>
    <lineage>
        <taxon>Eukaryota</taxon>
        <taxon>Viridiplantae</taxon>
        <taxon>Chlorophyta</taxon>
        <taxon>Mamiellophyceae</taxon>
        <taxon>Mamiellales</taxon>
        <taxon>Mamiellaceae</taxon>
        <taxon>Micromonas</taxon>
    </lineage>
</organism>
<proteinExistence type="predicted"/>
<dbReference type="RefSeq" id="XP_003063028.1">
    <property type="nucleotide sequence ID" value="XM_003062982.1"/>
</dbReference>
<dbReference type="KEGG" id="mpp:MICPUCDRAFT_52623"/>